<sequence>MITIPQQQIIERWNDLPENLKNVVFSEYYGDILWRVCENQHLSEEKIKKIATLVGYVVVGFLLPDDLAQEIKDHLGINPELAKTISGEIDKKILEPIKNDVVNVYSPSTEATELISGTKKAETGLEVITLGTIGQEKETLPKVTIKPGGQELPTEGKPLIIHQEETLTEERKEPFKGLEPPFGFFGKEGEAAPSEPVKVKVEGLGEKPAAAKAKAGKEEKRVVHYSELRTPLTPFQKQEEIINLETFGRKPPEVKAPMPETKPQPKIEGNIVDLSE</sequence>
<dbReference type="EMBL" id="LCQK01000001">
    <property type="protein sequence ID" value="KKW15288.1"/>
    <property type="molecule type" value="Genomic_DNA"/>
</dbReference>
<evidence type="ECO:0000256" key="1">
    <source>
        <dbReference type="SAM" id="MobiDB-lite"/>
    </source>
</evidence>
<evidence type="ECO:0000313" key="3">
    <source>
        <dbReference type="Proteomes" id="UP000034224"/>
    </source>
</evidence>
<organism evidence="2 3">
    <name type="scientific">Candidatus Jorgensenbacteria bacterium GW2011_GWB1_50_10</name>
    <dbReference type="NCBI Taxonomy" id="1618665"/>
    <lineage>
        <taxon>Bacteria</taxon>
        <taxon>Candidatus Joergenseniibacteriota</taxon>
    </lineage>
</organism>
<evidence type="ECO:0000313" key="2">
    <source>
        <dbReference type="EMBL" id="KKW15288.1"/>
    </source>
</evidence>
<gene>
    <name evidence="2" type="ORF">UY55_C0001G0042</name>
</gene>
<proteinExistence type="predicted"/>
<feature type="region of interest" description="Disordered" evidence="1">
    <location>
        <begin position="247"/>
        <end position="276"/>
    </location>
</feature>
<dbReference type="STRING" id="1618665.UY55_C0001G0042"/>
<protein>
    <submittedName>
        <fullName evidence="2">Uncharacterized protein</fullName>
    </submittedName>
</protein>
<dbReference type="Proteomes" id="UP000034224">
    <property type="component" value="Unassembled WGS sequence"/>
</dbReference>
<reference evidence="2 3" key="1">
    <citation type="journal article" date="2015" name="Nature">
        <title>rRNA introns, odd ribosomes, and small enigmatic genomes across a large radiation of phyla.</title>
        <authorList>
            <person name="Brown C.T."/>
            <person name="Hug L.A."/>
            <person name="Thomas B.C."/>
            <person name="Sharon I."/>
            <person name="Castelle C.J."/>
            <person name="Singh A."/>
            <person name="Wilkins M.J."/>
            <person name="Williams K.H."/>
            <person name="Banfield J.F."/>
        </authorList>
    </citation>
    <scope>NUCLEOTIDE SEQUENCE [LARGE SCALE GENOMIC DNA]</scope>
</reference>
<accession>A0A0G1W941</accession>
<dbReference type="AlphaFoldDB" id="A0A0G1W941"/>
<comment type="caution">
    <text evidence="2">The sequence shown here is derived from an EMBL/GenBank/DDBJ whole genome shotgun (WGS) entry which is preliminary data.</text>
</comment>
<name>A0A0G1W941_9BACT</name>